<protein>
    <recommendedName>
        <fullName evidence="7">BRO1 domain-containing protein</fullName>
    </recommendedName>
</protein>
<feature type="region of interest" description="Disordered" evidence="6">
    <location>
        <begin position="1141"/>
        <end position="1207"/>
    </location>
</feature>
<dbReference type="InterPro" id="IPR038499">
    <property type="entry name" value="BRO1_sf"/>
</dbReference>
<dbReference type="GO" id="GO:0045022">
    <property type="term" value="P:early endosome to late endosome transport"/>
    <property type="evidence" value="ECO:0007669"/>
    <property type="project" value="TreeGrafter"/>
</dbReference>
<evidence type="ECO:0000256" key="5">
    <source>
        <dbReference type="SAM" id="Coils"/>
    </source>
</evidence>
<evidence type="ECO:0000256" key="2">
    <source>
        <dbReference type="ARBA" id="ARBA00004496"/>
    </source>
</evidence>
<dbReference type="GO" id="GO:0032456">
    <property type="term" value="P:endocytic recycling"/>
    <property type="evidence" value="ECO:0007669"/>
    <property type="project" value="TreeGrafter"/>
</dbReference>
<feature type="region of interest" description="Disordered" evidence="6">
    <location>
        <begin position="1320"/>
        <end position="1339"/>
    </location>
</feature>
<keyword evidence="5" id="KW-0175">Coiled coil</keyword>
<dbReference type="EMBL" id="CALOZG010000004">
    <property type="protein sequence ID" value="CAH4011710.1"/>
    <property type="molecule type" value="Genomic_DNA"/>
</dbReference>
<dbReference type="GO" id="GO:0005768">
    <property type="term" value="C:endosome"/>
    <property type="evidence" value="ECO:0007669"/>
    <property type="project" value="UniProtKB-SubCell"/>
</dbReference>
<dbReference type="InterPro" id="IPR004328">
    <property type="entry name" value="BRO1_dom"/>
</dbReference>
<feature type="coiled-coil region" evidence="5">
    <location>
        <begin position="456"/>
        <end position="483"/>
    </location>
</feature>
<dbReference type="PANTHER" id="PTHR23030">
    <property type="entry name" value="PCD6 INTERACTING PROTEIN-RELATED"/>
    <property type="match status" value="1"/>
</dbReference>
<sequence length="1601" mass="174301">MEAVPKLAFISFELKISPESTHFGPRLKQYIAEVYREDPESYAAEMHQLEGMRSAAVRPTVDSAGLKALNRYFCQLRAMQSRFPMAKGQPAACMFVWKDLYANMNLSLADLRFEMACILYNIGALHTQLASSETRTSADSLKLACQHFQNAAWAFQYLREQYPQPSGADVSSEILKLLQEICFAQAQECILDKSRQDTRKPSVIGAVATQVLHFYKNSMAILGPSTGTDNIHEIIGTKLYNNWYRHLSFKASYIGCIVSLYQGISAEEQQKMGERVACYQLAVDKLNEARKLAKYIEPVQVTQEGLTFTNDIVEGKRKAAKNENEFIYHEEVPDKDMLTEIKPVCLVKAVAIDFNDPEVAGNDVFARLVPLGAHEAASLYSERKAQLLRQVGAQADAKDLELTEFLSSLQLDQLDRLDDDDQKIPQEVVDRCAAMNANTDMIDTLAGSMNALAELITDVEHALADVEAVIQEENEAEKRYQKAMGARPPSLVQTELARELHKYREAHARTADSNAVLHKAMTLHIANLQLLARPLPELLGALPGVARLPGPDRDAMREMRRVLAKAHDMRAQRHALLDELRVALAADDVTPRLLADPASDRDRLFDLEIEKHTPEVKIIEQNLAAQENIINRLTSLYAAYGDSRRLLADVLRKRDAMLNGLVTSYDSFGELVNKSTKGLEFYRKLQHNLTALLARARSVCQVQREERAQLGEAAPVPVTAAVAAAPAHSAAPKLKDYLPYMKNRTSARTVPPQGPSQPQPASSPDFFCPPAVRPAPLGSEATDVGLLGGLSDGVSSGAYAQCPPPYAPSEVDAYPYKYGNPPDGPDDVQNYDFYGSRQQFSVPAPEMIYRPFAPAGPTPSVDATFDLSADVARMHVGGEYAQTYFSVQYPASSCDVATYSRAAQDIHTSSTAHAPHALNYPYARVERPDPFAAPGAPPTSSSAYSTVSVPVPLAFQSYAVPPEAGANVLFYDSNSFTAGDRTPRLADGSDPNLNMNLSVSSGFAPGARGSEARTPGPYDVPSSAVDPALARLDELDRPIRSHAKGEALSVGPMPMPSYVTLDYVPDPISQTPNAVAGQGYAAQYGQSYQNHPGYTYNVATGNYDYSYGSQNSYFACERPADLEPQTDAANARRETGGVYTSAGHYDTVQSPAETPQETAPEPARSFRDPVPPVDAQLAPAPQAAAGESASEPLPPSAPAEGGEPSAFDLLSDIDFSVDRKPLTPEINVPRVSEIARILKPAMAPRVAPSPAPEEEEEEPTTPPAEGNVFSDPGSVNRFTQEVKHLQNLVDFLSNGTSPGDGSTSFGADWRRVLDVCEAQKREDAKRSKGTATDRSPDSRLTLRSDLDARYYKQLAPRAIPLVICKPPDDTNVDTFWRTMFEKKIGCVVCCQSETETETQSAIYLTSAGDVTVTPEPPRPTAYWSERRLRLRVSPHTRERALTLLRPHAASGGTPGSARVALCDAALRASGPGGVCLLCDGRGQGASTALLLAVVCQVRAGRVELADTLSTGMESLSRGGGTAGDPVDLLRSVLFYAWGVLHSGSTAFKGEAAAAPAPRPTAHRNRFSRESFEEMRQAAGLKSGDMTDPLNFLDPLWTLKKK</sequence>
<evidence type="ECO:0000256" key="4">
    <source>
        <dbReference type="ARBA" id="ARBA00022753"/>
    </source>
</evidence>
<accession>A0A9P0X7G4</accession>
<feature type="region of interest" description="Disordered" evidence="6">
    <location>
        <begin position="745"/>
        <end position="772"/>
    </location>
</feature>
<dbReference type="SMART" id="SM01041">
    <property type="entry name" value="BRO1"/>
    <property type="match status" value="1"/>
</dbReference>
<comment type="caution">
    <text evidence="8">The sequence shown here is derived from an EMBL/GenBank/DDBJ whole genome shotgun (WGS) entry which is preliminary data.</text>
</comment>
<evidence type="ECO:0000259" key="7">
    <source>
        <dbReference type="PROSITE" id="PS51180"/>
    </source>
</evidence>
<evidence type="ECO:0000256" key="3">
    <source>
        <dbReference type="ARBA" id="ARBA00022490"/>
    </source>
</evidence>
<dbReference type="GO" id="GO:0043328">
    <property type="term" value="P:protein transport to vacuole involved in ubiquitin-dependent protein catabolic process via the multivesicular body sorting pathway"/>
    <property type="evidence" value="ECO:0007669"/>
    <property type="project" value="TreeGrafter"/>
</dbReference>
<dbReference type="Gene3D" id="1.25.40.280">
    <property type="entry name" value="alix/aip1 like domains"/>
    <property type="match status" value="1"/>
</dbReference>
<proteinExistence type="predicted"/>
<evidence type="ECO:0000313" key="9">
    <source>
        <dbReference type="Proteomes" id="UP001152562"/>
    </source>
</evidence>
<keyword evidence="3" id="KW-0963">Cytoplasm</keyword>
<evidence type="ECO:0000313" key="8">
    <source>
        <dbReference type="EMBL" id="CAH4011710.1"/>
    </source>
</evidence>
<dbReference type="Proteomes" id="UP001152562">
    <property type="component" value="Unassembled WGS sequence"/>
</dbReference>
<dbReference type="PROSITE" id="PS51180">
    <property type="entry name" value="BRO1"/>
    <property type="match status" value="1"/>
</dbReference>
<dbReference type="Gene3D" id="1.20.120.560">
    <property type="entry name" value="alix/aip1 in complex with the ypdl late domain"/>
    <property type="match status" value="1"/>
</dbReference>
<gene>
    <name evidence="8" type="ORF">PIBRA_LOCUS3182</name>
</gene>
<feature type="compositionally biased region" description="Low complexity" evidence="6">
    <location>
        <begin position="1151"/>
        <end position="1163"/>
    </location>
</feature>
<reference evidence="8" key="1">
    <citation type="submission" date="2022-05" db="EMBL/GenBank/DDBJ databases">
        <authorList>
            <person name="Okamura Y."/>
        </authorList>
    </citation>
    <scope>NUCLEOTIDE SEQUENCE</scope>
</reference>
<dbReference type="Pfam" id="PF03097">
    <property type="entry name" value="BRO1"/>
    <property type="match status" value="1"/>
</dbReference>
<feature type="domain" description="BRO1" evidence="7">
    <location>
        <begin position="8"/>
        <end position="402"/>
    </location>
</feature>
<feature type="region of interest" description="Disordered" evidence="6">
    <location>
        <begin position="1243"/>
        <end position="1272"/>
    </location>
</feature>
<dbReference type="Gene3D" id="1.20.140.50">
    <property type="entry name" value="alix/aip1 like domains"/>
    <property type="match status" value="1"/>
</dbReference>
<dbReference type="PANTHER" id="PTHR23030:SF30">
    <property type="entry name" value="TYROSINE-PROTEIN PHOSPHATASE NON-RECEPTOR TYPE 23"/>
    <property type="match status" value="1"/>
</dbReference>
<dbReference type="Pfam" id="PF13949">
    <property type="entry name" value="ALIX_LYPXL_bnd"/>
    <property type="match status" value="1"/>
</dbReference>
<comment type="subcellular location">
    <subcellularLocation>
        <location evidence="2">Cytoplasm</location>
    </subcellularLocation>
    <subcellularLocation>
        <location evidence="1">Endosome</location>
    </subcellularLocation>
</comment>
<dbReference type="InterPro" id="IPR025304">
    <property type="entry name" value="ALIX_V_dom"/>
</dbReference>
<evidence type="ECO:0000256" key="1">
    <source>
        <dbReference type="ARBA" id="ARBA00004177"/>
    </source>
</evidence>
<organism evidence="8 9">
    <name type="scientific">Pieris brassicae</name>
    <name type="common">White butterfly</name>
    <name type="synonym">Large white butterfly</name>
    <dbReference type="NCBI Taxonomy" id="7116"/>
    <lineage>
        <taxon>Eukaryota</taxon>
        <taxon>Metazoa</taxon>
        <taxon>Ecdysozoa</taxon>
        <taxon>Arthropoda</taxon>
        <taxon>Hexapoda</taxon>
        <taxon>Insecta</taxon>
        <taxon>Pterygota</taxon>
        <taxon>Neoptera</taxon>
        <taxon>Endopterygota</taxon>
        <taxon>Lepidoptera</taxon>
        <taxon>Glossata</taxon>
        <taxon>Ditrysia</taxon>
        <taxon>Papilionoidea</taxon>
        <taxon>Pieridae</taxon>
        <taxon>Pierinae</taxon>
        <taxon>Pieris</taxon>
    </lineage>
</organism>
<keyword evidence="4" id="KW-0967">Endosome</keyword>
<keyword evidence="9" id="KW-1185">Reference proteome</keyword>
<name>A0A9P0X7G4_PIEBR</name>
<evidence type="ECO:0000256" key="6">
    <source>
        <dbReference type="SAM" id="MobiDB-lite"/>
    </source>
</evidence>
<feature type="compositionally biased region" description="Low complexity" evidence="6">
    <location>
        <begin position="1173"/>
        <end position="1191"/>
    </location>
</feature>